<sequence length="996" mass="113756">MVPLMVSQKMNNKCEMGDDTDDKCIPFVSEYSDCSDANACSGCTRCTCSAEGEWDCQLVFECPTDDKEVASPESVSVALDVLYSELKNKEKNEKKQRVLVPPPPKPEDELLVSGPNPYQEDFATYLSRQKRSISDQSEDNESKNHTIKFHHTVDELNEDTLKNSNKSGTIQAMKVESNILPKISRRTDLLNNQNKSSLHIEYNQPEEYDHHIAENKIEIASHNEKIDARIKDKLNKFTGNYTQNIKDSDLSKLVVNELKRGTEIIGNANVKPMSNITFTLENDTLTAMAFIAGNLLNKLWDIEQDTSNGFIETEVLKHEKINDLLELFKEPLNIRQETFLKNALDKLSNTLNKNKNVKNISLCETIAIEMSSGENLNNNNQVNKINNSLCTQKEQHTTNEIKEMNVSTEVLQKLNNVLSLIKKFERVQKSLNALKHQAVMKESDSGDALTIDENSSLHLFGNLLEKITKLLIPNNSSKKIRSKIKNLNQFSGKDSQMKVVGEHFNVDLSKYNLTIKDKLILDYLNHIENNPHCLLNKNIPKLRTQPKNNVGGNINYNLSEFLKIKSFMDLLNLTKNDERSGTPIDADTEAPSLDTTTKAAFLNNSLHRLNNTKEKLKNHLKAIIDDLIELQNDNTYFKQNKINITDALPCIYNILNADKLIANKTLPLKSNVSPLDRIKTLIDSMKLEFTSTSPTRRSGLAEERTQSAKVWERVVKNINSFQKKTRRTLAYEKPKTYQELKDMIENIESTGNSYKNFALLSVIPPHKRLMLLKTLEADTKQQALVLENIRKSTNNLNNLPLDKLNELQEFIDNAQNNINLSIKVLQNVVKSKQNVNNEPVNILNRNKNEQLKVPELLKNTKSMVNNNVKLTRDQILIQLIENRIKLYINSKESKYEDMSNDINYNIGKRVLTLIRNGNIDVAKELFKIFIANQREESNKMEDKASIKGGKLLQMPLNEPLRAFENTMESQDSRSKMSPDQLFKQLLKVKNMNSQYM</sequence>
<dbReference type="EMBL" id="OV170232">
    <property type="protein sequence ID" value="CAH0717553.1"/>
    <property type="molecule type" value="Genomic_DNA"/>
</dbReference>
<dbReference type="Proteomes" id="UP000838878">
    <property type="component" value="Chromosome 12"/>
</dbReference>
<feature type="non-terminal residue" evidence="3">
    <location>
        <position position="996"/>
    </location>
</feature>
<proteinExistence type="predicted"/>
<accession>A0A8J9V7Q2</accession>
<feature type="region of interest" description="Disordered" evidence="2">
    <location>
        <begin position="91"/>
        <end position="113"/>
    </location>
</feature>
<gene>
    <name evidence="3" type="ORF">BINO364_LOCUS4148</name>
</gene>
<organism evidence="3 4">
    <name type="scientific">Brenthis ino</name>
    <name type="common">lesser marbled fritillary</name>
    <dbReference type="NCBI Taxonomy" id="405034"/>
    <lineage>
        <taxon>Eukaryota</taxon>
        <taxon>Metazoa</taxon>
        <taxon>Ecdysozoa</taxon>
        <taxon>Arthropoda</taxon>
        <taxon>Hexapoda</taxon>
        <taxon>Insecta</taxon>
        <taxon>Pterygota</taxon>
        <taxon>Neoptera</taxon>
        <taxon>Endopterygota</taxon>
        <taxon>Lepidoptera</taxon>
        <taxon>Glossata</taxon>
        <taxon>Ditrysia</taxon>
        <taxon>Papilionoidea</taxon>
        <taxon>Nymphalidae</taxon>
        <taxon>Heliconiinae</taxon>
        <taxon>Argynnini</taxon>
        <taxon>Brenthis</taxon>
    </lineage>
</organism>
<evidence type="ECO:0000313" key="3">
    <source>
        <dbReference type="EMBL" id="CAH0717553.1"/>
    </source>
</evidence>
<evidence type="ECO:0000256" key="1">
    <source>
        <dbReference type="SAM" id="Coils"/>
    </source>
</evidence>
<feature type="coiled-coil region" evidence="1">
    <location>
        <begin position="599"/>
        <end position="633"/>
    </location>
</feature>
<name>A0A8J9V7Q2_9NEOP</name>
<reference evidence="3" key="1">
    <citation type="submission" date="2021-12" db="EMBL/GenBank/DDBJ databases">
        <authorList>
            <person name="Martin H S."/>
        </authorList>
    </citation>
    <scope>NUCLEOTIDE SEQUENCE</scope>
</reference>
<keyword evidence="4" id="KW-1185">Reference proteome</keyword>
<evidence type="ECO:0000256" key="2">
    <source>
        <dbReference type="SAM" id="MobiDB-lite"/>
    </source>
</evidence>
<protein>
    <submittedName>
        <fullName evidence="3">Uncharacterized protein</fullName>
    </submittedName>
</protein>
<keyword evidence="1" id="KW-0175">Coiled coil</keyword>
<evidence type="ECO:0000313" key="4">
    <source>
        <dbReference type="Proteomes" id="UP000838878"/>
    </source>
</evidence>
<dbReference type="OrthoDB" id="2139606at2759"/>
<dbReference type="AlphaFoldDB" id="A0A8J9V7Q2"/>